<feature type="domain" description="Peptidase S33 tripeptidyl aminopeptidase-like C-terminal" evidence="5">
    <location>
        <begin position="402"/>
        <end position="486"/>
    </location>
</feature>
<keyword evidence="2" id="KW-1133">Transmembrane helix</keyword>
<dbReference type="PANTHER" id="PTHR43722:SF1">
    <property type="entry name" value="PROLINE IMINOPEPTIDASE"/>
    <property type="match status" value="1"/>
</dbReference>
<dbReference type="GO" id="GO:0004177">
    <property type="term" value="F:aminopeptidase activity"/>
    <property type="evidence" value="ECO:0007669"/>
    <property type="project" value="UniProtKB-EC"/>
</dbReference>
<feature type="chain" id="PRO_5019359654" description="Proline iminopeptidase" evidence="3">
    <location>
        <begin position="31"/>
        <end position="653"/>
    </location>
</feature>
<dbReference type="Gene3D" id="3.40.50.1820">
    <property type="entry name" value="alpha/beta hydrolase"/>
    <property type="match status" value="1"/>
</dbReference>
<feature type="transmembrane region" description="Helical" evidence="2">
    <location>
        <begin position="517"/>
        <end position="542"/>
    </location>
</feature>
<protein>
    <recommendedName>
        <fullName evidence="1">Proline iminopeptidase</fullName>
    </recommendedName>
</protein>
<dbReference type="AlphaFoldDB" id="A0A437LHJ9"/>
<feature type="signal peptide" evidence="3">
    <location>
        <begin position="1"/>
        <end position="30"/>
    </location>
</feature>
<dbReference type="GO" id="GO:0006508">
    <property type="term" value="P:proteolysis"/>
    <property type="evidence" value="ECO:0007669"/>
    <property type="project" value="InterPro"/>
</dbReference>
<keyword evidence="3" id="KW-0732">Signal</keyword>
<dbReference type="InterPro" id="IPR029058">
    <property type="entry name" value="AB_hydrolase_fold"/>
</dbReference>
<keyword evidence="6" id="KW-0378">Hydrolase</keyword>
<evidence type="ECO:0000256" key="2">
    <source>
        <dbReference type="SAM" id="Phobius"/>
    </source>
</evidence>
<name>A0A437LHJ9_9BURK</name>
<dbReference type="Pfam" id="PF00561">
    <property type="entry name" value="Abhydrolase_1"/>
    <property type="match status" value="1"/>
</dbReference>
<dbReference type="InterPro" id="IPR013595">
    <property type="entry name" value="Pept_S33_TAP-like_C"/>
</dbReference>
<dbReference type="Pfam" id="PF08386">
    <property type="entry name" value="Abhydrolase_4"/>
    <property type="match status" value="1"/>
</dbReference>
<dbReference type="SUPFAM" id="SSF53474">
    <property type="entry name" value="alpha/beta-Hydrolases"/>
    <property type="match status" value="1"/>
</dbReference>
<accession>A0A437LHJ9</accession>
<sequence>MTPLCLLRSLVRCVVASLGLAFFAMPTALAGGGAADAAQATGAPRFAERPCEIPVASPEIGTRLRCGTVRVLRDPTRPEAGHFDLAVVVKRSAAPKPGAAPLLILHGGPGGEQVKFMGQGSKDFVPGRDSIAFDMRGGGRTGPALCKNTYRALMVASVGALRGERTDTARRSAINACWDEMRAAGLLPEHFGTERNVGDAEAIRQALGIARWAVYGMSYGTAVAADYLARHPEVIESAVLDSLYPPEAFVPTVREAQGRAIDRLLEECAADTACAQRFPGLSRAQADGALAGLDAQPLEFHFQGQRYVANELAMRTALHGLFYSEATARAVPWFLDALGRRDGDALAPALGLPLFMGDFMTHAGGSVAGLMGTDCRDRPRHHAVAAGSGPSWMSMFTGVQDGACANWAVGTPPTLPVNTTVPVLVLSAGYDGFQPDGAAVAQAIGPAATAITVARAAHVVRGAGECPRGLVSRFITQPKQPLDTACLAAMSAPDFVLDVAPRPELIATAARLQSGGWPWGVVLLLSGSVVWVLGGVLVPALLGSYRRLRRSHAAQALNPSIHLAWAVVGLGVLAGVGLGVPLGVTFGAHPGAASFGLIPSLVPLLWLLPVAAMGAAVVGIQAARQRHWLIGSAALGVALMSAGALGVGATPWA</sequence>
<keyword evidence="2" id="KW-0812">Transmembrane</keyword>
<dbReference type="GO" id="GO:0005737">
    <property type="term" value="C:cytoplasm"/>
    <property type="evidence" value="ECO:0007669"/>
    <property type="project" value="InterPro"/>
</dbReference>
<dbReference type="OrthoDB" id="9796770at2"/>
<evidence type="ECO:0000256" key="3">
    <source>
        <dbReference type="SAM" id="SignalP"/>
    </source>
</evidence>
<dbReference type="InterPro" id="IPR000073">
    <property type="entry name" value="AB_hydrolase_1"/>
</dbReference>
<gene>
    <name evidence="6" type="ORF">EOD73_11995</name>
</gene>
<evidence type="ECO:0000313" key="6">
    <source>
        <dbReference type="EMBL" id="RVT84843.1"/>
    </source>
</evidence>
<keyword evidence="2" id="KW-0472">Membrane</keyword>
<keyword evidence="7" id="KW-1185">Reference proteome</keyword>
<dbReference type="Proteomes" id="UP000288587">
    <property type="component" value="Unassembled WGS sequence"/>
</dbReference>
<dbReference type="InterPro" id="IPR005944">
    <property type="entry name" value="Pro_iminopeptidase"/>
</dbReference>
<evidence type="ECO:0000259" key="5">
    <source>
        <dbReference type="Pfam" id="PF08386"/>
    </source>
</evidence>
<feature type="transmembrane region" description="Helical" evidence="2">
    <location>
        <begin position="604"/>
        <end position="622"/>
    </location>
</feature>
<comment type="caution">
    <text evidence="6">The sequence shown here is derived from an EMBL/GenBank/DDBJ whole genome shotgun (WGS) entry which is preliminary data.</text>
</comment>
<feature type="transmembrane region" description="Helical" evidence="2">
    <location>
        <begin position="629"/>
        <end position="649"/>
    </location>
</feature>
<reference evidence="6 7" key="1">
    <citation type="submission" date="2019-01" db="EMBL/GenBank/DDBJ databases">
        <authorList>
            <person name="Chen W.-M."/>
        </authorList>
    </citation>
    <scope>NUCLEOTIDE SEQUENCE [LARGE SCALE GENOMIC DNA]</scope>
    <source>
        <strain evidence="6 7">CCP-18</strain>
    </source>
</reference>
<dbReference type="PANTHER" id="PTHR43722">
    <property type="entry name" value="PROLINE IMINOPEPTIDASE"/>
    <property type="match status" value="1"/>
</dbReference>
<proteinExistence type="predicted"/>
<evidence type="ECO:0000256" key="1">
    <source>
        <dbReference type="ARBA" id="ARBA00021843"/>
    </source>
</evidence>
<feature type="domain" description="AB hydrolase-1" evidence="4">
    <location>
        <begin position="101"/>
        <end position="266"/>
    </location>
</feature>
<dbReference type="EMBL" id="SACM01000003">
    <property type="protein sequence ID" value="RVT84843.1"/>
    <property type="molecule type" value="Genomic_DNA"/>
</dbReference>
<feature type="transmembrane region" description="Helical" evidence="2">
    <location>
        <begin position="563"/>
        <end position="584"/>
    </location>
</feature>
<organism evidence="6 7">
    <name type="scientific">Inhella crocodyli</name>
    <dbReference type="NCBI Taxonomy" id="2499851"/>
    <lineage>
        <taxon>Bacteria</taxon>
        <taxon>Pseudomonadati</taxon>
        <taxon>Pseudomonadota</taxon>
        <taxon>Betaproteobacteria</taxon>
        <taxon>Burkholderiales</taxon>
        <taxon>Sphaerotilaceae</taxon>
        <taxon>Inhella</taxon>
    </lineage>
</organism>
<evidence type="ECO:0000259" key="4">
    <source>
        <dbReference type="Pfam" id="PF00561"/>
    </source>
</evidence>
<evidence type="ECO:0000313" key="7">
    <source>
        <dbReference type="Proteomes" id="UP000288587"/>
    </source>
</evidence>